<dbReference type="SMART" id="SM00490">
    <property type="entry name" value="HELICc"/>
    <property type="match status" value="1"/>
</dbReference>
<dbReference type="GO" id="GO:0005524">
    <property type="term" value="F:ATP binding"/>
    <property type="evidence" value="ECO:0007669"/>
    <property type="project" value="InterPro"/>
</dbReference>
<dbReference type="InterPro" id="IPR027417">
    <property type="entry name" value="P-loop_NTPase"/>
</dbReference>
<dbReference type="CDD" id="cd18793">
    <property type="entry name" value="SF2_C_SNF"/>
    <property type="match status" value="1"/>
</dbReference>
<dbReference type="InterPro" id="IPR014001">
    <property type="entry name" value="Helicase_ATP-bd"/>
</dbReference>
<dbReference type="InterPro" id="IPR049730">
    <property type="entry name" value="SNF2/RAD54-like_C"/>
</dbReference>
<accession>A0A7M2WZB9</accession>
<dbReference type="GO" id="GO:0003677">
    <property type="term" value="F:DNA binding"/>
    <property type="evidence" value="ECO:0007669"/>
    <property type="project" value="InterPro"/>
</dbReference>
<protein>
    <submittedName>
        <fullName evidence="4">DEAD/DEAH box helicase family protein</fullName>
    </submittedName>
</protein>
<dbReference type="RefSeq" id="WP_206293275.1">
    <property type="nucleotide sequence ID" value="NZ_CP063458.1"/>
</dbReference>
<feature type="domain" description="Helicase C-terminal" evidence="3">
    <location>
        <begin position="707"/>
        <end position="882"/>
    </location>
</feature>
<proteinExistence type="predicted"/>
<evidence type="ECO:0000259" key="3">
    <source>
        <dbReference type="PROSITE" id="PS51194"/>
    </source>
</evidence>
<dbReference type="PANTHER" id="PTHR45766:SF6">
    <property type="entry name" value="SWI_SNF-RELATED MATRIX-ASSOCIATED ACTIN-DEPENDENT REGULATOR OF CHROMATIN SUBFAMILY A-LIKE PROTEIN 1"/>
    <property type="match status" value="1"/>
</dbReference>
<evidence type="ECO:0000256" key="1">
    <source>
        <dbReference type="ARBA" id="ARBA00022801"/>
    </source>
</evidence>
<dbReference type="SUPFAM" id="SSF52540">
    <property type="entry name" value="P-loop containing nucleoside triphosphate hydrolases"/>
    <property type="match status" value="2"/>
</dbReference>
<gene>
    <name evidence="4" type="ORF">IPV69_02165</name>
</gene>
<dbReference type="GO" id="GO:0004386">
    <property type="term" value="F:helicase activity"/>
    <property type="evidence" value="ECO:0007669"/>
    <property type="project" value="UniProtKB-KW"/>
</dbReference>
<dbReference type="Pfam" id="PF13091">
    <property type="entry name" value="PLDc_2"/>
    <property type="match status" value="1"/>
</dbReference>
<dbReference type="InterPro" id="IPR025202">
    <property type="entry name" value="PLD-like_dom"/>
</dbReference>
<feature type="domain" description="Helicase ATP-binding" evidence="2">
    <location>
        <begin position="253"/>
        <end position="416"/>
    </location>
</feature>
<dbReference type="Proteomes" id="UP000593765">
    <property type="component" value="Chromosome"/>
</dbReference>
<dbReference type="PROSITE" id="PS51194">
    <property type="entry name" value="HELICASE_CTER"/>
    <property type="match status" value="1"/>
</dbReference>
<dbReference type="SUPFAM" id="SSF56024">
    <property type="entry name" value="Phospholipase D/nuclease"/>
    <property type="match status" value="1"/>
</dbReference>
<sequence>MSSEPKYAEPFIVDNAAPDYKVADLVRRWSRAAVELDVATGHFEIGGILALRDDWTGVKRFRVLLGDQVTARTKRDFDRILSRITRELDGSIEDEKRRNDFLDGINAIVEAMRAGRFQARVYRKAKFHAKAYIARGDTGDATALVGSSNFTLLGLTQNVELNVRHTGPQAAEIATWFDRHWEEAEDITADLLRVIDRHIEPFTPFQIYAKSLQELFLGHSLTETEWETGAGPRRSRVYPLLDRYQRDGYHHLVKIAERFGGAFLCDGVGLGKTFMGLMLIERLVVHERKNVCLLVPKAARKPVWEAAIKRYLPDLGGVFGSRLTIYNHTDLIRGASADRDFPAEFRQIAAEADTFVIDEAHHFRNPGIAGEGERKPSRYRKLFDICDNKQMFLLTATPVNNRLIDLQHMIELFSRKIPDYFQHRDPTLGVHSLPGHFRKMEKDLEQLVYASAGGPAPTGETPATDLVEAERVLSDDRLFRRIVVQRSRSYVKESQIAQGGRQAIFPVREAPRVADYHLRKTYGRLLGMVETAFKKEKPLFSLAIYNPMGYPAQPGKEIVVGDELFPGATKGRQMQIVGLIRTSFLKRFESSAEAFRRSCRLLLLKLLAFAEVHTETREERQHLDRFKSRHAELVGRVERDPTLFDDPDADESEDLVPVEMIEEAEAKKLRRSEYNVAKMLDETRDDLETVADFLKELDRFEPANDDKLKALIRLLKTDSVLKHHKVLIFTEFTDTARYLEAQLAAAGITGVAEIDGSTRADRGDVIRQFSPYYNGSSSGELAASGMPETRVLISTDVLSEGLNLQDATRLINYDLHWNPVRLMQRIGRVDRRMNPEIESLLLADDPDQSSIRGNVVYWNFLPPDELNELLTLYSRVTHKTLRISKTFGIEGRKLLTPDDDYEALKDFNKEYEGTPTDEEKLHLEYLKLVAEHPGLEEKLEAMPHRAFSGRSHPRPNSRAVFFCYALPGPPSADAAQPTLFTPGGEPLQWVEETGETRWYLYDLATGNIKECAADIADVSARWMARR</sequence>
<dbReference type="PROSITE" id="PS51192">
    <property type="entry name" value="HELICASE_ATP_BIND_1"/>
    <property type="match status" value="1"/>
</dbReference>
<evidence type="ECO:0000313" key="4">
    <source>
        <dbReference type="EMBL" id="QOV90201.1"/>
    </source>
</evidence>
<keyword evidence="1" id="KW-0378">Hydrolase</keyword>
<dbReference type="Gene3D" id="3.30.870.10">
    <property type="entry name" value="Endonuclease Chain A"/>
    <property type="match status" value="1"/>
</dbReference>
<dbReference type="InterPro" id="IPR006935">
    <property type="entry name" value="Helicase/UvrB_N"/>
</dbReference>
<dbReference type="InterPro" id="IPR001650">
    <property type="entry name" value="Helicase_C-like"/>
</dbReference>
<dbReference type="KEGG" id="hbs:IPV69_02165"/>
<keyword evidence="4" id="KW-0347">Helicase</keyword>
<dbReference type="Gene3D" id="3.40.50.300">
    <property type="entry name" value="P-loop containing nucleotide triphosphate hydrolases"/>
    <property type="match status" value="2"/>
</dbReference>
<dbReference type="SMART" id="SM00487">
    <property type="entry name" value="DEXDc"/>
    <property type="match status" value="1"/>
</dbReference>
<reference evidence="4 5" key="1">
    <citation type="submission" date="2020-10" db="EMBL/GenBank/DDBJ databases">
        <title>Wide distribution of Phycisphaera-like planctomycetes from WD2101 soil group in peatlands and genome analysis of the first cultivated representative.</title>
        <authorList>
            <person name="Dedysh S.N."/>
            <person name="Beletsky A.V."/>
            <person name="Ivanova A."/>
            <person name="Kulichevskaya I.S."/>
            <person name="Suzina N.E."/>
            <person name="Philippov D.A."/>
            <person name="Rakitin A.L."/>
            <person name="Mardanov A.V."/>
            <person name="Ravin N.V."/>
        </authorList>
    </citation>
    <scope>NUCLEOTIDE SEQUENCE [LARGE SCALE GENOMIC DNA]</scope>
    <source>
        <strain evidence="4 5">M1803</strain>
    </source>
</reference>
<dbReference type="PANTHER" id="PTHR45766">
    <property type="entry name" value="DNA ANNEALING HELICASE AND ENDONUCLEASE ZRANB3 FAMILY MEMBER"/>
    <property type="match status" value="1"/>
</dbReference>
<evidence type="ECO:0000259" key="2">
    <source>
        <dbReference type="PROSITE" id="PS51192"/>
    </source>
</evidence>
<organism evidence="4 5">
    <name type="scientific">Humisphaera borealis</name>
    <dbReference type="NCBI Taxonomy" id="2807512"/>
    <lineage>
        <taxon>Bacteria</taxon>
        <taxon>Pseudomonadati</taxon>
        <taxon>Planctomycetota</taxon>
        <taxon>Phycisphaerae</taxon>
        <taxon>Tepidisphaerales</taxon>
        <taxon>Tepidisphaeraceae</taxon>
        <taxon>Humisphaera</taxon>
    </lineage>
</organism>
<keyword evidence="4" id="KW-0547">Nucleotide-binding</keyword>
<dbReference type="Pfam" id="PF04851">
    <property type="entry name" value="ResIII"/>
    <property type="match status" value="1"/>
</dbReference>
<dbReference type="AlphaFoldDB" id="A0A7M2WZB9"/>
<dbReference type="GO" id="GO:0016787">
    <property type="term" value="F:hydrolase activity"/>
    <property type="evidence" value="ECO:0007669"/>
    <property type="project" value="UniProtKB-KW"/>
</dbReference>
<keyword evidence="4" id="KW-0067">ATP-binding</keyword>
<dbReference type="Pfam" id="PF00271">
    <property type="entry name" value="Helicase_C"/>
    <property type="match status" value="1"/>
</dbReference>
<keyword evidence="5" id="KW-1185">Reference proteome</keyword>
<name>A0A7M2WZB9_9BACT</name>
<dbReference type="EMBL" id="CP063458">
    <property type="protein sequence ID" value="QOV90201.1"/>
    <property type="molecule type" value="Genomic_DNA"/>
</dbReference>
<evidence type="ECO:0000313" key="5">
    <source>
        <dbReference type="Proteomes" id="UP000593765"/>
    </source>
</evidence>